<dbReference type="AlphaFoldDB" id="A0AAV3Z4G4"/>
<keyword evidence="6" id="KW-1185">Reference proteome</keyword>
<evidence type="ECO:0000313" key="6">
    <source>
        <dbReference type="Proteomes" id="UP000735302"/>
    </source>
</evidence>
<reference evidence="5 6" key="1">
    <citation type="journal article" date="2021" name="Elife">
        <title>Chloroplast acquisition without the gene transfer in kleptoplastic sea slugs, Plakobranchus ocellatus.</title>
        <authorList>
            <person name="Maeda T."/>
            <person name="Takahashi S."/>
            <person name="Yoshida T."/>
            <person name="Shimamura S."/>
            <person name="Takaki Y."/>
            <person name="Nagai Y."/>
            <person name="Toyoda A."/>
            <person name="Suzuki Y."/>
            <person name="Arimoto A."/>
            <person name="Ishii H."/>
            <person name="Satoh N."/>
            <person name="Nishiyama T."/>
            <person name="Hasebe M."/>
            <person name="Maruyama T."/>
            <person name="Minagawa J."/>
            <person name="Obokata J."/>
            <person name="Shigenobu S."/>
        </authorList>
    </citation>
    <scope>NUCLEOTIDE SEQUENCE [LARGE SCALE GENOMIC DNA]</scope>
</reference>
<proteinExistence type="predicted"/>
<comment type="subcellular location">
    <subcellularLocation>
        <location evidence="1">Membrane</location>
        <topology evidence="1">Single-pass membrane protein</topology>
    </subcellularLocation>
</comment>
<sequence>MISILEGKGLALTHRFGKVADSLTLSFLYGNLKLDIFFFYDAETYMWNGATQASSGNKYKYIFPLFNLCWTDFLDLWVRVPCPTEPYIHANYGSRWMVPLRAWDWKSSPNNVIANGRWPQKEWDEVIQMYD</sequence>
<evidence type="ECO:0000256" key="3">
    <source>
        <dbReference type="ARBA" id="ARBA00022989"/>
    </source>
</evidence>
<evidence type="ECO:0000256" key="2">
    <source>
        <dbReference type="ARBA" id="ARBA00022692"/>
    </source>
</evidence>
<evidence type="ECO:0000313" key="5">
    <source>
        <dbReference type="EMBL" id="GFN90349.1"/>
    </source>
</evidence>
<gene>
    <name evidence="5" type="ORF">PoB_001685500</name>
</gene>
<evidence type="ECO:0000256" key="4">
    <source>
        <dbReference type="ARBA" id="ARBA00023136"/>
    </source>
</evidence>
<protein>
    <submittedName>
        <fullName evidence="5">Fukutin</fullName>
    </submittedName>
</protein>
<comment type="caution">
    <text evidence="5">The sequence shown here is derived from an EMBL/GenBank/DDBJ whole genome shotgun (WGS) entry which is preliminary data.</text>
</comment>
<name>A0AAV3Z4G4_9GAST</name>
<dbReference type="GO" id="GO:0016020">
    <property type="term" value="C:membrane"/>
    <property type="evidence" value="ECO:0007669"/>
    <property type="project" value="UniProtKB-SubCell"/>
</dbReference>
<dbReference type="InterPro" id="IPR009644">
    <property type="entry name" value="FKTN/MNN4/W02B3.4-1"/>
</dbReference>
<keyword evidence="2" id="KW-0812">Transmembrane</keyword>
<accession>A0AAV3Z4G4</accession>
<organism evidence="5 6">
    <name type="scientific">Plakobranchus ocellatus</name>
    <dbReference type="NCBI Taxonomy" id="259542"/>
    <lineage>
        <taxon>Eukaryota</taxon>
        <taxon>Metazoa</taxon>
        <taxon>Spiralia</taxon>
        <taxon>Lophotrochozoa</taxon>
        <taxon>Mollusca</taxon>
        <taxon>Gastropoda</taxon>
        <taxon>Heterobranchia</taxon>
        <taxon>Euthyneura</taxon>
        <taxon>Panpulmonata</taxon>
        <taxon>Sacoglossa</taxon>
        <taxon>Placobranchoidea</taxon>
        <taxon>Plakobranchidae</taxon>
        <taxon>Plakobranchus</taxon>
    </lineage>
</organism>
<keyword evidence="4" id="KW-0472">Membrane</keyword>
<dbReference type="PANTHER" id="PTHR15407">
    <property type="entry name" value="FUKUTIN-RELATED"/>
    <property type="match status" value="1"/>
</dbReference>
<dbReference type="PANTHER" id="PTHR15407:SF28">
    <property type="entry name" value="RIBITOL-5-PHOSPHATE TRANSFERASE FKTN"/>
    <property type="match status" value="1"/>
</dbReference>
<keyword evidence="3" id="KW-1133">Transmembrane helix</keyword>
<dbReference type="Proteomes" id="UP000735302">
    <property type="component" value="Unassembled WGS sequence"/>
</dbReference>
<evidence type="ECO:0000256" key="1">
    <source>
        <dbReference type="ARBA" id="ARBA00004167"/>
    </source>
</evidence>
<dbReference type="EMBL" id="BLXT01002022">
    <property type="protein sequence ID" value="GFN90349.1"/>
    <property type="molecule type" value="Genomic_DNA"/>
</dbReference>